<dbReference type="InterPro" id="IPR007515">
    <property type="entry name" value="Mss4"/>
</dbReference>
<sequence>MASLPAVYYDLVKADELEYAHQIETAGYPADEAASLDAFRYRQKNAPDLFYGAFLPKQGEGRTLLGYVCSTLSPSATLTHESMSTHVPSSSSVCIHSVCVSPSHRKQGIATNLLRAYISHLEQLAPGHRYEKALLITHEDLRGFYENAGFEWIGKSSVVHGSKPWYEMRRVLFRFEDPWAPPSTSPQLPAGLWEALQASSTRPKRTSKLLCSFTNGVEEVTSGGTNKHDLLCPRDGCGSIILKADSATLTERPSVQLEPPEFTTSLAALPEPPTPTHWWLVGPSPMAFENIGFSKPLVGGTHPNMKLLACAECDFGPLGWCEQGGTEFWLHVGRVGYRV</sequence>
<evidence type="ECO:0000256" key="2">
    <source>
        <dbReference type="ARBA" id="ARBA00022658"/>
    </source>
</evidence>
<dbReference type="EMBL" id="ML213524">
    <property type="protein sequence ID" value="TFK47365.1"/>
    <property type="molecule type" value="Genomic_DNA"/>
</dbReference>
<evidence type="ECO:0000313" key="7">
    <source>
        <dbReference type="EMBL" id="TFK47365.1"/>
    </source>
</evidence>
<keyword evidence="3 7" id="KW-0808">Transferase</keyword>
<keyword evidence="2" id="KW-0344">Guanine-nucleotide releasing factor</keyword>
<dbReference type="InterPro" id="IPR000182">
    <property type="entry name" value="GNAT_dom"/>
</dbReference>
<evidence type="ECO:0000259" key="6">
    <source>
        <dbReference type="PROSITE" id="PS51186"/>
    </source>
</evidence>
<dbReference type="GO" id="GO:0005737">
    <property type="term" value="C:cytoplasm"/>
    <property type="evidence" value="ECO:0007669"/>
    <property type="project" value="TreeGrafter"/>
</dbReference>
<gene>
    <name evidence="7" type="ORF">OE88DRAFT_1738661</name>
</gene>
<reference evidence="7 8" key="1">
    <citation type="journal article" date="2019" name="Nat. Ecol. Evol.">
        <title>Megaphylogeny resolves global patterns of mushroom evolution.</title>
        <authorList>
            <person name="Varga T."/>
            <person name="Krizsan K."/>
            <person name="Foldi C."/>
            <person name="Dima B."/>
            <person name="Sanchez-Garcia M."/>
            <person name="Sanchez-Ramirez S."/>
            <person name="Szollosi G.J."/>
            <person name="Szarkandi J.G."/>
            <person name="Papp V."/>
            <person name="Albert L."/>
            <person name="Andreopoulos W."/>
            <person name="Angelini C."/>
            <person name="Antonin V."/>
            <person name="Barry K.W."/>
            <person name="Bougher N.L."/>
            <person name="Buchanan P."/>
            <person name="Buyck B."/>
            <person name="Bense V."/>
            <person name="Catcheside P."/>
            <person name="Chovatia M."/>
            <person name="Cooper J."/>
            <person name="Damon W."/>
            <person name="Desjardin D."/>
            <person name="Finy P."/>
            <person name="Geml J."/>
            <person name="Haridas S."/>
            <person name="Hughes K."/>
            <person name="Justo A."/>
            <person name="Karasinski D."/>
            <person name="Kautmanova I."/>
            <person name="Kiss B."/>
            <person name="Kocsube S."/>
            <person name="Kotiranta H."/>
            <person name="LaButti K.M."/>
            <person name="Lechner B.E."/>
            <person name="Liimatainen K."/>
            <person name="Lipzen A."/>
            <person name="Lukacs Z."/>
            <person name="Mihaltcheva S."/>
            <person name="Morgado L.N."/>
            <person name="Niskanen T."/>
            <person name="Noordeloos M.E."/>
            <person name="Ohm R.A."/>
            <person name="Ortiz-Santana B."/>
            <person name="Ovrebo C."/>
            <person name="Racz N."/>
            <person name="Riley R."/>
            <person name="Savchenko A."/>
            <person name="Shiryaev A."/>
            <person name="Soop K."/>
            <person name="Spirin V."/>
            <person name="Szebenyi C."/>
            <person name="Tomsovsky M."/>
            <person name="Tulloss R.E."/>
            <person name="Uehling J."/>
            <person name="Grigoriev I.V."/>
            <person name="Vagvolgyi C."/>
            <person name="Papp T."/>
            <person name="Martin F.M."/>
            <person name="Miettinen O."/>
            <person name="Hibbett D.S."/>
            <person name="Nagy L.G."/>
        </authorList>
    </citation>
    <scope>NUCLEOTIDE SEQUENCE [LARGE SCALE GENOMIC DNA]</scope>
    <source>
        <strain evidence="7 8">OMC1185</strain>
    </source>
</reference>
<keyword evidence="4" id="KW-0653">Protein transport</keyword>
<dbReference type="GO" id="GO:0007264">
    <property type="term" value="P:small GTPase-mediated signal transduction"/>
    <property type="evidence" value="ECO:0007669"/>
    <property type="project" value="InterPro"/>
</dbReference>
<dbReference type="AlphaFoldDB" id="A0A5C3MR73"/>
<accession>A0A5C3MR73</accession>
<evidence type="ECO:0000256" key="4">
    <source>
        <dbReference type="ARBA" id="ARBA00022927"/>
    </source>
</evidence>
<dbReference type="Gene3D" id="3.40.630.30">
    <property type="match status" value="1"/>
</dbReference>
<dbReference type="InterPro" id="IPR051635">
    <property type="entry name" value="SNAT-like"/>
</dbReference>
<keyword evidence="8" id="KW-1185">Reference proteome</keyword>
<dbReference type="PROSITE" id="PS51796">
    <property type="entry name" value="MSS4"/>
    <property type="match status" value="1"/>
</dbReference>
<dbReference type="PANTHER" id="PTHR10908">
    <property type="entry name" value="SEROTONIN N-ACETYLTRANSFERASE"/>
    <property type="match status" value="1"/>
</dbReference>
<dbReference type="GO" id="GO:0005085">
    <property type="term" value="F:guanyl-nucleotide exchange factor activity"/>
    <property type="evidence" value="ECO:0007669"/>
    <property type="project" value="UniProtKB-KW"/>
</dbReference>
<dbReference type="InterPro" id="IPR011323">
    <property type="entry name" value="Mss4/transl-control_tumour"/>
</dbReference>
<dbReference type="Pfam" id="PF00583">
    <property type="entry name" value="Acetyltransf_1"/>
    <property type="match status" value="1"/>
</dbReference>
<evidence type="ECO:0000256" key="3">
    <source>
        <dbReference type="ARBA" id="ARBA00022679"/>
    </source>
</evidence>
<evidence type="ECO:0000256" key="5">
    <source>
        <dbReference type="ARBA" id="ARBA00023315"/>
    </source>
</evidence>
<dbReference type="InterPro" id="IPR016181">
    <property type="entry name" value="Acyl_CoA_acyltransferase"/>
</dbReference>
<organism evidence="7 8">
    <name type="scientific">Heliocybe sulcata</name>
    <dbReference type="NCBI Taxonomy" id="5364"/>
    <lineage>
        <taxon>Eukaryota</taxon>
        <taxon>Fungi</taxon>
        <taxon>Dikarya</taxon>
        <taxon>Basidiomycota</taxon>
        <taxon>Agaricomycotina</taxon>
        <taxon>Agaricomycetes</taxon>
        <taxon>Gloeophyllales</taxon>
        <taxon>Gloeophyllaceae</taxon>
        <taxon>Heliocybe</taxon>
    </lineage>
</organism>
<dbReference type="SUPFAM" id="SSF55729">
    <property type="entry name" value="Acyl-CoA N-acyltransferases (Nat)"/>
    <property type="match status" value="1"/>
</dbReference>
<dbReference type="PROSITE" id="PS51186">
    <property type="entry name" value="GNAT"/>
    <property type="match status" value="1"/>
</dbReference>
<proteinExistence type="predicted"/>
<dbReference type="GO" id="GO:0004059">
    <property type="term" value="F:aralkylamine N-acetyltransferase activity"/>
    <property type="evidence" value="ECO:0007669"/>
    <property type="project" value="TreeGrafter"/>
</dbReference>
<evidence type="ECO:0000313" key="8">
    <source>
        <dbReference type="Proteomes" id="UP000305948"/>
    </source>
</evidence>
<dbReference type="PANTHER" id="PTHR10908:SF0">
    <property type="entry name" value="SEROTONIN N-ACETYLTRANSFERASE"/>
    <property type="match status" value="1"/>
</dbReference>
<dbReference type="GO" id="GO:0015031">
    <property type="term" value="P:protein transport"/>
    <property type="evidence" value="ECO:0007669"/>
    <property type="project" value="UniProtKB-KW"/>
</dbReference>
<dbReference type="Pfam" id="PF04421">
    <property type="entry name" value="Mss4"/>
    <property type="match status" value="1"/>
</dbReference>
<dbReference type="CDD" id="cd04301">
    <property type="entry name" value="NAT_SF"/>
    <property type="match status" value="1"/>
</dbReference>
<dbReference type="STRING" id="5364.A0A5C3MR73"/>
<evidence type="ECO:0000256" key="1">
    <source>
        <dbReference type="ARBA" id="ARBA00022448"/>
    </source>
</evidence>
<dbReference type="Gene3D" id="2.170.150.10">
    <property type="entry name" value="Metal Binding Protein, Guanine Nucleotide Exchange Factor, Chain A"/>
    <property type="match status" value="1"/>
</dbReference>
<keyword evidence="1" id="KW-0813">Transport</keyword>
<name>A0A5C3MR73_9AGAM</name>
<protein>
    <submittedName>
        <fullName evidence="7">Acyl-CoA N-acyltransferase</fullName>
    </submittedName>
</protein>
<feature type="domain" description="N-acetyltransferase" evidence="6">
    <location>
        <begin position="7"/>
        <end position="173"/>
    </location>
</feature>
<dbReference type="SUPFAM" id="SSF51316">
    <property type="entry name" value="Mss4-like"/>
    <property type="match status" value="1"/>
</dbReference>
<dbReference type="OrthoDB" id="30840at2759"/>
<dbReference type="InterPro" id="IPR011057">
    <property type="entry name" value="Mss4-like_sf"/>
</dbReference>
<keyword evidence="5 7" id="KW-0012">Acyltransferase</keyword>
<dbReference type="Proteomes" id="UP000305948">
    <property type="component" value="Unassembled WGS sequence"/>
</dbReference>